<dbReference type="AlphaFoldDB" id="A0AAE3KSP6"/>
<evidence type="ECO:0008006" key="3">
    <source>
        <dbReference type="Google" id="ProtNLM"/>
    </source>
</evidence>
<gene>
    <name evidence="1" type="ORF">EGI31_07605</name>
</gene>
<dbReference type="EMBL" id="RJUF01000015">
    <property type="protein sequence ID" value="MCP9762819.1"/>
    <property type="molecule type" value="Genomic_DNA"/>
</dbReference>
<dbReference type="Proteomes" id="UP001204144">
    <property type="component" value="Unassembled WGS sequence"/>
</dbReference>
<sequence>MKKNKHIIFLIAGLIFSCRQHDKSSGNSTTTITQEENQFKTNCGCETDSLKTENTTNCDTTFLRNESKLYYQFNCDSIWLTLENLKGLKRIIYVEKDNFDEFYGIQWRIGYKFIKEYNKYLLFRSGCPANGPCNFVLIDKTTGELNRVLGELIYDHENNVFYDFLLYFSTTDDSIIVDFIDLNKQMKITIDKSHFTTVTPEYNFEKISFSKGIITLTYFYGDNNNPKLKTISVDTKKYSHQYVIGSSGTVGID</sequence>
<dbReference type="RefSeq" id="WP_255036595.1">
    <property type="nucleotide sequence ID" value="NZ_RJUF01000015.1"/>
</dbReference>
<proteinExistence type="predicted"/>
<organism evidence="1 2">
    <name type="scientific">Lacihabitans soyangensis</name>
    <dbReference type="NCBI Taxonomy" id="869394"/>
    <lineage>
        <taxon>Bacteria</taxon>
        <taxon>Pseudomonadati</taxon>
        <taxon>Bacteroidota</taxon>
        <taxon>Cytophagia</taxon>
        <taxon>Cytophagales</taxon>
        <taxon>Leadbetterellaceae</taxon>
        <taxon>Lacihabitans</taxon>
    </lineage>
</organism>
<keyword evidence="2" id="KW-1185">Reference proteome</keyword>
<protein>
    <recommendedName>
        <fullName evidence="3">Lipoprotein</fullName>
    </recommendedName>
</protein>
<evidence type="ECO:0000313" key="1">
    <source>
        <dbReference type="EMBL" id="MCP9762819.1"/>
    </source>
</evidence>
<reference evidence="1 2" key="1">
    <citation type="submission" date="2018-11" db="EMBL/GenBank/DDBJ databases">
        <title>Novel bacteria species description.</title>
        <authorList>
            <person name="Han J.-H."/>
        </authorList>
    </citation>
    <scope>NUCLEOTIDE SEQUENCE [LARGE SCALE GENOMIC DNA]</scope>
    <source>
        <strain evidence="1 2">KCTC23259</strain>
    </source>
</reference>
<dbReference type="PROSITE" id="PS51257">
    <property type="entry name" value="PROKAR_LIPOPROTEIN"/>
    <property type="match status" value="1"/>
</dbReference>
<name>A0AAE3KSP6_9BACT</name>
<comment type="caution">
    <text evidence="1">The sequence shown here is derived from an EMBL/GenBank/DDBJ whole genome shotgun (WGS) entry which is preliminary data.</text>
</comment>
<evidence type="ECO:0000313" key="2">
    <source>
        <dbReference type="Proteomes" id="UP001204144"/>
    </source>
</evidence>
<accession>A0AAE3KSP6</accession>